<dbReference type="Pfam" id="PF01535">
    <property type="entry name" value="PPR"/>
    <property type="match status" value="1"/>
</dbReference>
<accession>A0A835N3D3</accession>
<feature type="domain" description="CBS" evidence="4">
    <location>
        <begin position="569"/>
        <end position="636"/>
    </location>
</feature>
<dbReference type="InterPro" id="IPR011990">
    <property type="entry name" value="TPR-like_helical_dom_sf"/>
</dbReference>
<protein>
    <recommendedName>
        <fullName evidence="4">CBS domain-containing protein</fullName>
    </recommendedName>
</protein>
<dbReference type="InterPro" id="IPR046342">
    <property type="entry name" value="CBS_dom_sf"/>
</dbReference>
<evidence type="ECO:0000313" key="6">
    <source>
        <dbReference type="Proteomes" id="UP000657918"/>
    </source>
</evidence>
<feature type="repeat" description="PPR" evidence="3">
    <location>
        <begin position="279"/>
        <end position="309"/>
    </location>
</feature>
<dbReference type="PROSITE" id="PS51371">
    <property type="entry name" value="CBS"/>
    <property type="match status" value="1"/>
</dbReference>
<evidence type="ECO:0000256" key="3">
    <source>
        <dbReference type="PROSITE-ProRule" id="PRU00708"/>
    </source>
</evidence>
<dbReference type="EMBL" id="JADGMS010000006">
    <property type="protein sequence ID" value="KAF9681368.1"/>
    <property type="molecule type" value="Genomic_DNA"/>
</dbReference>
<dbReference type="PANTHER" id="PTHR47581">
    <property type="entry name" value="OS09G0431600 PROTEIN"/>
    <property type="match status" value="1"/>
</dbReference>
<dbReference type="PANTHER" id="PTHR47581:SF2">
    <property type="entry name" value="OS09G0431600 PROTEIN"/>
    <property type="match status" value="1"/>
</dbReference>
<feature type="repeat" description="PPR" evidence="3">
    <location>
        <begin position="244"/>
        <end position="278"/>
    </location>
</feature>
<reference evidence="5 6" key="1">
    <citation type="submission" date="2020-10" db="EMBL/GenBank/DDBJ databases">
        <title>Plant Genome Project.</title>
        <authorList>
            <person name="Zhang R.-G."/>
        </authorList>
    </citation>
    <scope>NUCLEOTIDE SEQUENCE [LARGE SCALE GENOMIC DNA]</scope>
    <source>
        <strain evidence="5">FAFU-HL-1</strain>
        <tissue evidence="5">Leaf</tissue>
    </source>
</reference>
<dbReference type="Proteomes" id="UP000657918">
    <property type="component" value="Unassembled WGS sequence"/>
</dbReference>
<dbReference type="Pfam" id="PF12854">
    <property type="entry name" value="PPR_1"/>
    <property type="match status" value="1"/>
</dbReference>
<proteinExistence type="predicted"/>
<feature type="repeat" description="PPR" evidence="3">
    <location>
        <begin position="357"/>
        <end position="392"/>
    </location>
</feature>
<keyword evidence="2" id="KW-0129">CBS domain</keyword>
<dbReference type="InterPro" id="IPR044781">
    <property type="entry name" value="At5g10690-like"/>
</dbReference>
<name>A0A835N3D3_9ROSI</name>
<dbReference type="AlphaFoldDB" id="A0A835N3D3"/>
<feature type="repeat" description="PPR" evidence="3">
    <location>
        <begin position="90"/>
        <end position="120"/>
    </location>
</feature>
<dbReference type="PROSITE" id="PS51375">
    <property type="entry name" value="PPR"/>
    <property type="match status" value="4"/>
</dbReference>
<evidence type="ECO:0000256" key="1">
    <source>
        <dbReference type="ARBA" id="ARBA00022737"/>
    </source>
</evidence>
<organism evidence="5 6">
    <name type="scientific">Salix dunnii</name>
    <dbReference type="NCBI Taxonomy" id="1413687"/>
    <lineage>
        <taxon>Eukaryota</taxon>
        <taxon>Viridiplantae</taxon>
        <taxon>Streptophyta</taxon>
        <taxon>Embryophyta</taxon>
        <taxon>Tracheophyta</taxon>
        <taxon>Spermatophyta</taxon>
        <taxon>Magnoliopsida</taxon>
        <taxon>eudicotyledons</taxon>
        <taxon>Gunneridae</taxon>
        <taxon>Pentapetalae</taxon>
        <taxon>rosids</taxon>
        <taxon>fabids</taxon>
        <taxon>Malpighiales</taxon>
        <taxon>Salicaceae</taxon>
        <taxon>Saliceae</taxon>
        <taxon>Salix</taxon>
    </lineage>
</organism>
<sequence length="649" mass="72407">MGFFTTTITSNAMQNHILSLYSTKFPSSNPLPPFKITFSYSSKPTFRRFHKPHHSLKRLTFRIVQLTRRRQLEQIFEEVESAKRRYGKLNTIVMNAVMEACVHCGDTESALKVFDEMCKSESCGVDGVSYGTLLKGLGVARRIDEAFKILESVEMGTAVGSPKLSAPMIFGLLNALISAGLPLHDTTSSPNFKHLGQIAFSLLVFVNLFTYCGLTTCMSAGDIRRAKGLLARYGYLLHESCSPSILIYNLLMKGYIGAGCPEDALPVHDEILELGLNPDRLTYNTLISACVKAGKLDAAMRFFDEMKDKAQNFSRDKLYPDVVTYTTLLQGFGGAKDLLSVQKIVSEMKLHRNLVIDRTAFTAMVDAFLNCGSMKDALCVFGETIKRAGVNPKLRPKPHLYLSLMRVCAIQGEYNMVKNLHRRLWPDSSGAISLALQEEVDHLLMEAALNDGQVHVALKNLTNAVLKWKRIPWTSRGGMVAMRIEALLGFTNSIFSPYLLPQVSPSEPIESIMMPLKAAKPLLGTLHLKGVVMRFFRDQVVPIVDDWGSCVGLLHREDCTELNAPLMTMMRSPPPCVTTTTSFGHVVDLILQKMYRMVVVVKYSNLNSSGSKTVGVFTAEQLLKLVVPVPRPWKQERTLGRRWCKNFDT</sequence>
<dbReference type="SUPFAM" id="SSF54631">
    <property type="entry name" value="CBS-domain pair"/>
    <property type="match status" value="1"/>
</dbReference>
<dbReference type="NCBIfam" id="TIGR00756">
    <property type="entry name" value="PPR"/>
    <property type="match status" value="3"/>
</dbReference>
<dbReference type="Pfam" id="PF13041">
    <property type="entry name" value="PPR_2"/>
    <property type="match status" value="1"/>
</dbReference>
<keyword evidence="6" id="KW-1185">Reference proteome</keyword>
<dbReference type="Pfam" id="PF00571">
    <property type="entry name" value="CBS"/>
    <property type="match status" value="1"/>
</dbReference>
<dbReference type="InterPro" id="IPR000644">
    <property type="entry name" value="CBS_dom"/>
</dbReference>
<evidence type="ECO:0000259" key="4">
    <source>
        <dbReference type="PROSITE" id="PS51371"/>
    </source>
</evidence>
<evidence type="ECO:0000313" key="5">
    <source>
        <dbReference type="EMBL" id="KAF9681368.1"/>
    </source>
</evidence>
<evidence type="ECO:0000256" key="2">
    <source>
        <dbReference type="PROSITE-ProRule" id="PRU00703"/>
    </source>
</evidence>
<dbReference type="Gene3D" id="1.25.40.10">
    <property type="entry name" value="Tetratricopeptide repeat domain"/>
    <property type="match status" value="3"/>
</dbReference>
<dbReference type="Pfam" id="PF13812">
    <property type="entry name" value="PPR_3"/>
    <property type="match status" value="1"/>
</dbReference>
<dbReference type="InterPro" id="IPR002885">
    <property type="entry name" value="PPR_rpt"/>
</dbReference>
<keyword evidence="1" id="KW-0677">Repeat</keyword>
<comment type="caution">
    <text evidence="5">The sequence shown here is derived from an EMBL/GenBank/DDBJ whole genome shotgun (WGS) entry which is preliminary data.</text>
</comment>
<dbReference type="OrthoDB" id="185373at2759"/>
<gene>
    <name evidence="5" type="ORF">SADUNF_Sadunf06G0218600</name>
</gene>
<dbReference type="Gene3D" id="3.10.580.10">
    <property type="entry name" value="CBS-domain"/>
    <property type="match status" value="1"/>
</dbReference>